<dbReference type="AlphaFoldDB" id="A0A8H5BM29"/>
<keyword evidence="2" id="KW-1185">Reference proteome</keyword>
<accession>A0A8H5BM29</accession>
<reference evidence="1 2" key="1">
    <citation type="journal article" date="2020" name="ISME J.">
        <title>Uncovering the hidden diversity of litter-decomposition mechanisms in mushroom-forming fungi.</title>
        <authorList>
            <person name="Floudas D."/>
            <person name="Bentzer J."/>
            <person name="Ahren D."/>
            <person name="Johansson T."/>
            <person name="Persson P."/>
            <person name="Tunlid A."/>
        </authorList>
    </citation>
    <scope>NUCLEOTIDE SEQUENCE [LARGE SCALE GENOMIC DNA]</scope>
    <source>
        <strain evidence="1 2">CBS 101986</strain>
    </source>
</reference>
<comment type="caution">
    <text evidence="1">The sequence shown here is derived from an EMBL/GenBank/DDBJ whole genome shotgun (WGS) entry which is preliminary data.</text>
</comment>
<dbReference type="Proteomes" id="UP000567179">
    <property type="component" value="Unassembled WGS sequence"/>
</dbReference>
<proteinExistence type="predicted"/>
<sequence>MGAGAGEGREAVSVVWKDSHCCWSDAQFPIDQRSESSKAAAICASASARADVGGHRASPRLFVDHEGNVNHTDDADTWWCDDPAGVRRAVRLQIARVGTHNTRCKMCKLARRSGEFGPTLGDLRVRAGIFRRRTWVSKHMVLLYPPHPPRCRIVHYILHFLRNGVIGGTSIFVNDARTLYETAEHFDTSQIELLSISHVNNGDHQHRDHYTTKAQAGSRA</sequence>
<evidence type="ECO:0000313" key="1">
    <source>
        <dbReference type="EMBL" id="KAF5325321.1"/>
    </source>
</evidence>
<dbReference type="EMBL" id="JAACJJ010000015">
    <property type="protein sequence ID" value="KAF5325321.1"/>
    <property type="molecule type" value="Genomic_DNA"/>
</dbReference>
<gene>
    <name evidence="1" type="ORF">D9619_009809</name>
</gene>
<organism evidence="1 2">
    <name type="scientific">Psilocybe cf. subviscida</name>
    <dbReference type="NCBI Taxonomy" id="2480587"/>
    <lineage>
        <taxon>Eukaryota</taxon>
        <taxon>Fungi</taxon>
        <taxon>Dikarya</taxon>
        <taxon>Basidiomycota</taxon>
        <taxon>Agaricomycotina</taxon>
        <taxon>Agaricomycetes</taxon>
        <taxon>Agaricomycetidae</taxon>
        <taxon>Agaricales</taxon>
        <taxon>Agaricineae</taxon>
        <taxon>Strophariaceae</taxon>
        <taxon>Psilocybe</taxon>
    </lineage>
</organism>
<name>A0A8H5BM29_9AGAR</name>
<protein>
    <submittedName>
        <fullName evidence="1">Uncharacterized protein</fullName>
    </submittedName>
</protein>
<evidence type="ECO:0000313" key="2">
    <source>
        <dbReference type="Proteomes" id="UP000567179"/>
    </source>
</evidence>